<dbReference type="Proteomes" id="UP000184480">
    <property type="component" value="Unassembled WGS sequence"/>
</dbReference>
<dbReference type="RefSeq" id="WP_062182894.1">
    <property type="nucleotide sequence ID" value="NZ_BBXL01000019.1"/>
</dbReference>
<evidence type="ECO:0000313" key="2">
    <source>
        <dbReference type="Proteomes" id="UP000184480"/>
    </source>
</evidence>
<proteinExistence type="predicted"/>
<accession>A0A1M5HBZ6</accession>
<gene>
    <name evidence="1" type="ORF">SAMN05444362_11616</name>
</gene>
<reference evidence="2" key="1">
    <citation type="submission" date="2016-11" db="EMBL/GenBank/DDBJ databases">
        <authorList>
            <person name="Varghese N."/>
            <person name="Submissions S."/>
        </authorList>
    </citation>
    <scope>NUCLEOTIDE SEQUENCE [LARGE SCALE GENOMIC DNA]</scope>
    <source>
        <strain evidence="2">DSM 27370</strain>
    </source>
</reference>
<dbReference type="AlphaFoldDB" id="A0A1M5HBZ6"/>
<evidence type="ECO:0000313" key="1">
    <source>
        <dbReference type="EMBL" id="SHG13431.1"/>
    </source>
</evidence>
<name>A0A1M5HBZ6_9BACT</name>
<keyword evidence="2" id="KW-1185">Reference proteome</keyword>
<sequence length="146" mass="16449">MDSTTLQQVLSAIAGDVLSITRQVFDENGLRDSSIREKVEVKLSAEPNPIIRILFDDYLDHIENGRKAGSGEMPSIDELRDWAIRKGIPTTNDVLFAIANAIRRDGIAARPILSILEQRLDTAFEDKWADDLFDAITEELTVFFDR</sequence>
<dbReference type="STRING" id="1346286.SAMN05444362_11616"/>
<organism evidence="1 2">
    <name type="scientific">Dysgonomonas macrotermitis</name>
    <dbReference type="NCBI Taxonomy" id="1346286"/>
    <lineage>
        <taxon>Bacteria</taxon>
        <taxon>Pseudomonadati</taxon>
        <taxon>Bacteroidota</taxon>
        <taxon>Bacteroidia</taxon>
        <taxon>Bacteroidales</taxon>
        <taxon>Dysgonomonadaceae</taxon>
        <taxon>Dysgonomonas</taxon>
    </lineage>
</organism>
<protein>
    <submittedName>
        <fullName evidence="1">Uncharacterized protein</fullName>
    </submittedName>
</protein>
<dbReference type="OrthoDB" id="997347at2"/>
<dbReference type="EMBL" id="FQUC01000016">
    <property type="protein sequence ID" value="SHG13431.1"/>
    <property type="molecule type" value="Genomic_DNA"/>
</dbReference>